<feature type="transmembrane region" description="Helical" evidence="6">
    <location>
        <begin position="281"/>
        <end position="303"/>
    </location>
</feature>
<sequence>MLKNYIKIAWRNLYKNKAFSLIHILGLTMGITVCLMIFLYISNEFSFDNFHSKGKNIYRVMRGFDATKARVPYLSGPYAPALLNDYPQEVKQAVRVSPRNDLVSFGEKAFNEKKVFATDAGFFTLFSFPFIKGNAATALKEPGSIVLTETTAKRYFGNVDDAMGKVVRMDKSLQLKVTAVVKDVPSNSHLDFDMVMPISNYVHDNGFDIWINNSMYVYVLLDEHISQAQLESRFPQFMDKYMGKDMARMGSKFDLKLTPLKDIYFEQSSAFDTVKHGDRTVVFIFISIAILIMLIACINFMNLSTIRAVERSKEVGMRKVMGALRNHLIIQFIGESLLLALISCALSVGLLLMLMPWYNQLLGYTLTVAWNQPPIYLFLAGVILVVGFLAGSYPAFFLSAFSPIQALKGKLRLGRGGTFFRQSLVVTQFSISVLLIISTIVIMNQMSFVKNKSLGYDKAQTVIVSIDNNDIYNHRRAFKDQLQNSGNVASVSLMSGEPGGFFDVQGFEAEGQHEVFKSRSEFADFEFVKTLGLKVIAGRDFSPQFATDTTEAVLVNRTAAKLLGFTPEQALGKWIKNTVRDDKKRHIIGVIEDFNFLSLKENMDALVISPSEDKRVAVIKLKPGHIKSSLADIKNIYNEVAPIYPFEYKFLDQQFDVTYRTDIRQQTMLGIFSGLAIFIACLGLFGLASFTAAKRTKEIGVRKVLGSSVQNILLLLSKDLLKPVLLATVIAMPLGYYCMNRWLQNFAYRTPLHWWIFALAAVATFLIALTTISLKSVKAALANPVNSLRSE</sequence>
<evidence type="ECO:0000256" key="6">
    <source>
        <dbReference type="SAM" id="Phobius"/>
    </source>
</evidence>
<evidence type="ECO:0000313" key="9">
    <source>
        <dbReference type="EMBL" id="WPU91080.1"/>
    </source>
</evidence>
<evidence type="ECO:0000313" key="10">
    <source>
        <dbReference type="Proteomes" id="UP001324380"/>
    </source>
</evidence>
<dbReference type="Pfam" id="PF12704">
    <property type="entry name" value="MacB_PCD"/>
    <property type="match status" value="1"/>
</dbReference>
<evidence type="ECO:0000259" key="8">
    <source>
        <dbReference type="Pfam" id="PF12704"/>
    </source>
</evidence>
<feature type="transmembrane region" description="Helical" evidence="6">
    <location>
        <begin position="754"/>
        <end position="774"/>
    </location>
</feature>
<dbReference type="EMBL" id="CP139558">
    <property type="protein sequence ID" value="WPU91080.1"/>
    <property type="molecule type" value="Genomic_DNA"/>
</dbReference>
<feature type="transmembrane region" description="Helical" evidence="6">
    <location>
        <begin position="328"/>
        <end position="355"/>
    </location>
</feature>
<protein>
    <submittedName>
        <fullName evidence="9">ABC transporter permease</fullName>
    </submittedName>
</protein>
<feature type="transmembrane region" description="Helical" evidence="6">
    <location>
        <begin position="375"/>
        <end position="398"/>
    </location>
</feature>
<feature type="transmembrane region" description="Helical" evidence="6">
    <location>
        <begin position="419"/>
        <end position="443"/>
    </location>
</feature>
<keyword evidence="5 6" id="KW-0472">Membrane</keyword>
<evidence type="ECO:0000256" key="1">
    <source>
        <dbReference type="ARBA" id="ARBA00004651"/>
    </source>
</evidence>
<feature type="transmembrane region" description="Helical" evidence="6">
    <location>
        <begin position="21"/>
        <end position="41"/>
    </location>
</feature>
<organism evidence="9 10">
    <name type="scientific">Mucilaginibacter sabulilitoris</name>
    <dbReference type="NCBI Taxonomy" id="1173583"/>
    <lineage>
        <taxon>Bacteria</taxon>
        <taxon>Pseudomonadati</taxon>
        <taxon>Bacteroidota</taxon>
        <taxon>Sphingobacteriia</taxon>
        <taxon>Sphingobacteriales</taxon>
        <taxon>Sphingobacteriaceae</taxon>
        <taxon>Mucilaginibacter</taxon>
    </lineage>
</organism>
<feature type="domain" description="ABC3 transporter permease C-terminal" evidence="7">
    <location>
        <begin position="287"/>
        <end position="400"/>
    </location>
</feature>
<keyword evidence="2" id="KW-1003">Cell membrane</keyword>
<dbReference type="PANTHER" id="PTHR30572:SF18">
    <property type="entry name" value="ABC-TYPE MACROLIDE FAMILY EXPORT SYSTEM PERMEASE COMPONENT 2"/>
    <property type="match status" value="1"/>
</dbReference>
<reference evidence="9 10" key="1">
    <citation type="submission" date="2023-11" db="EMBL/GenBank/DDBJ databases">
        <title>Analysis of the Genomes of Mucilaginibacter gossypii cycad 4 and M. sabulilitoris SNA2: microbes with the potential for plant growth promotion.</title>
        <authorList>
            <person name="Hirsch A.M."/>
            <person name="Humm E."/>
            <person name="Rubbi M."/>
            <person name="Del Vecchio G."/>
            <person name="Ha S.M."/>
            <person name="Pellegrini M."/>
            <person name="Gunsalus R.P."/>
        </authorList>
    </citation>
    <scope>NUCLEOTIDE SEQUENCE [LARGE SCALE GENOMIC DNA]</scope>
    <source>
        <strain evidence="9 10">SNA2</strain>
    </source>
</reference>
<dbReference type="Pfam" id="PF02687">
    <property type="entry name" value="FtsX"/>
    <property type="match status" value="2"/>
</dbReference>
<dbReference type="InterPro" id="IPR003838">
    <property type="entry name" value="ABC3_permease_C"/>
</dbReference>
<evidence type="ECO:0000256" key="5">
    <source>
        <dbReference type="ARBA" id="ARBA00023136"/>
    </source>
</evidence>
<feature type="domain" description="MacB-like periplasmic core" evidence="8">
    <location>
        <begin position="20"/>
        <end position="234"/>
    </location>
</feature>
<feature type="domain" description="ABC3 transporter permease C-terminal" evidence="7">
    <location>
        <begin position="671"/>
        <end position="775"/>
    </location>
</feature>
<evidence type="ECO:0000256" key="2">
    <source>
        <dbReference type="ARBA" id="ARBA00022475"/>
    </source>
</evidence>
<keyword evidence="4 6" id="KW-1133">Transmembrane helix</keyword>
<proteinExistence type="predicted"/>
<dbReference type="Proteomes" id="UP001324380">
    <property type="component" value="Chromosome"/>
</dbReference>
<dbReference type="PANTHER" id="PTHR30572">
    <property type="entry name" value="MEMBRANE COMPONENT OF TRANSPORTER-RELATED"/>
    <property type="match status" value="1"/>
</dbReference>
<keyword evidence="3 6" id="KW-0812">Transmembrane</keyword>
<dbReference type="InterPro" id="IPR050250">
    <property type="entry name" value="Macrolide_Exporter_MacB"/>
</dbReference>
<accession>A0ABZ0TCY7</accession>
<evidence type="ECO:0000256" key="3">
    <source>
        <dbReference type="ARBA" id="ARBA00022692"/>
    </source>
</evidence>
<name>A0ABZ0TCY7_9SPHI</name>
<dbReference type="RefSeq" id="WP_321560248.1">
    <property type="nucleotide sequence ID" value="NZ_CP139558.1"/>
</dbReference>
<comment type="subcellular location">
    <subcellularLocation>
        <location evidence="1">Cell membrane</location>
        <topology evidence="1">Multi-pass membrane protein</topology>
    </subcellularLocation>
</comment>
<feature type="transmembrane region" description="Helical" evidence="6">
    <location>
        <begin position="668"/>
        <end position="691"/>
    </location>
</feature>
<feature type="transmembrane region" description="Helical" evidence="6">
    <location>
        <begin position="712"/>
        <end position="734"/>
    </location>
</feature>
<keyword evidence="10" id="KW-1185">Reference proteome</keyword>
<gene>
    <name evidence="9" type="ORF">SNE25_17305</name>
</gene>
<dbReference type="InterPro" id="IPR025857">
    <property type="entry name" value="MacB_PCD"/>
</dbReference>
<evidence type="ECO:0000259" key="7">
    <source>
        <dbReference type="Pfam" id="PF02687"/>
    </source>
</evidence>
<evidence type="ECO:0000256" key="4">
    <source>
        <dbReference type="ARBA" id="ARBA00022989"/>
    </source>
</evidence>